<evidence type="ECO:0000256" key="2">
    <source>
        <dbReference type="ARBA" id="ARBA00022946"/>
    </source>
</evidence>
<dbReference type="InterPro" id="IPR011419">
    <property type="entry name" value="ATP12_ATP_synth-F1-assembly"/>
</dbReference>
<dbReference type="SUPFAM" id="SSF160909">
    <property type="entry name" value="ATP12-like"/>
    <property type="match status" value="1"/>
</dbReference>
<dbReference type="RefSeq" id="WP_097373885.1">
    <property type="nucleotide sequence ID" value="NZ_CP021404.1"/>
</dbReference>
<reference evidence="4 5" key="1">
    <citation type="submission" date="2017-05" db="EMBL/GenBank/DDBJ databases">
        <title>Comparative genomic and metabolic analysis of manganese-oxidizing mechanisms in Celeribater manganoxidans DY25T: its adaption to the environment of polymetallic nodule.</title>
        <authorList>
            <person name="Wang X."/>
        </authorList>
    </citation>
    <scope>NUCLEOTIDE SEQUENCE [LARGE SCALE GENOMIC DNA]</scope>
    <source>
        <strain evidence="4 5">DY25</strain>
    </source>
</reference>
<dbReference type="InterPro" id="IPR042272">
    <property type="entry name" value="ATP12_ATP_synth-F1-assembly_N"/>
</dbReference>
<name>A0A291M1S0_9RHOB</name>
<evidence type="ECO:0000313" key="5">
    <source>
        <dbReference type="Proteomes" id="UP000219050"/>
    </source>
</evidence>
<keyword evidence="3" id="KW-0143">Chaperone</keyword>
<dbReference type="GO" id="GO:0043461">
    <property type="term" value="P:proton-transporting ATP synthase complex assembly"/>
    <property type="evidence" value="ECO:0007669"/>
    <property type="project" value="InterPro"/>
</dbReference>
<keyword evidence="2" id="KW-0809">Transit peptide</keyword>
<gene>
    <name evidence="4" type="ORF">CBW24_13480</name>
</gene>
<dbReference type="AlphaFoldDB" id="A0A291M1S0"/>
<evidence type="ECO:0000313" key="4">
    <source>
        <dbReference type="EMBL" id="ATI42911.1"/>
    </source>
</evidence>
<evidence type="ECO:0000256" key="1">
    <source>
        <dbReference type="ARBA" id="ARBA00008231"/>
    </source>
</evidence>
<organism evidence="4 5">
    <name type="scientific">Pacificitalea manganoxidans</name>
    <dbReference type="NCBI Taxonomy" id="1411902"/>
    <lineage>
        <taxon>Bacteria</taxon>
        <taxon>Pseudomonadati</taxon>
        <taxon>Pseudomonadota</taxon>
        <taxon>Alphaproteobacteria</taxon>
        <taxon>Rhodobacterales</taxon>
        <taxon>Paracoccaceae</taxon>
        <taxon>Pacificitalea</taxon>
    </lineage>
</organism>
<comment type="similarity">
    <text evidence="1">Belongs to the ATP12 family.</text>
</comment>
<dbReference type="Pfam" id="PF07542">
    <property type="entry name" value="ATP12"/>
    <property type="match status" value="1"/>
</dbReference>
<dbReference type="EMBL" id="CP021404">
    <property type="protein sequence ID" value="ATI42911.1"/>
    <property type="molecule type" value="Genomic_DNA"/>
</dbReference>
<proteinExistence type="inferred from homology"/>
<dbReference type="OrthoDB" id="9797825at2"/>
<dbReference type="Proteomes" id="UP000219050">
    <property type="component" value="Chromosome"/>
</dbReference>
<dbReference type="InterPro" id="IPR023335">
    <property type="entry name" value="ATP12_ortho_dom_sf"/>
</dbReference>
<evidence type="ECO:0000256" key="3">
    <source>
        <dbReference type="ARBA" id="ARBA00023186"/>
    </source>
</evidence>
<accession>A0A291M1S0</accession>
<dbReference type="Gene3D" id="3.30.2180.10">
    <property type="entry name" value="ATP12-like"/>
    <property type="match status" value="1"/>
</dbReference>
<dbReference type="PANTHER" id="PTHR21013:SF10">
    <property type="entry name" value="ATP SYNTHASE MITOCHONDRIAL F1 COMPLEX ASSEMBLY FACTOR 2"/>
    <property type="match status" value="1"/>
</dbReference>
<sequence>MTEWKRKRFWTDVTVDKAEGIAGWRVLLDGRRLRTPAKAELILPTRAMAEATATEWRAQTDEIDPDQMPVTRAANSALDKVTPQRDDVVAMLAEYGESDLLCYRADAPQELATRQAEAWDPLLDWARAALGADLTVTTGIMPQPQPDAARAALYAAIDTQTAHEITALHDLVALSGSLVIGLAAQQGVLPAEELWRRSRIDETWQEEHWGVDEDAAAFAVRKRGDFLNAFDFYRLCVETGA</sequence>
<protein>
    <submittedName>
        <fullName evidence="4">ATPase</fullName>
    </submittedName>
</protein>
<dbReference type="KEGG" id="cmag:CBW24_13480"/>
<dbReference type="PANTHER" id="PTHR21013">
    <property type="entry name" value="ATP SYNTHASE MITOCHONDRIAL F1 COMPLEX ASSEMBLY FACTOR 2/ATP12 PROTEIN, MITOCHONDRIAL PRECURSOR"/>
    <property type="match status" value="1"/>
</dbReference>
<keyword evidence="5" id="KW-1185">Reference proteome</keyword>
<dbReference type="Gene3D" id="1.10.3580.10">
    <property type="entry name" value="ATP12 ATPase"/>
    <property type="match status" value="1"/>
</dbReference>